<dbReference type="EMBL" id="WHSB02000027">
    <property type="protein sequence ID" value="MCQ4634915.1"/>
    <property type="molecule type" value="Genomic_DNA"/>
</dbReference>
<reference evidence="1" key="1">
    <citation type="submission" date="2021-07" db="EMBL/GenBank/DDBJ databases">
        <title>Shinella sp. nov., a novel member of the genus Shinella from water.</title>
        <authorList>
            <person name="Deng Y."/>
        </authorList>
    </citation>
    <scope>NUCLEOTIDE SEQUENCE</scope>
    <source>
        <strain evidence="1">CPCC 100929</strain>
    </source>
</reference>
<protein>
    <submittedName>
        <fullName evidence="1">Uncharacterized protein</fullName>
    </submittedName>
</protein>
<comment type="caution">
    <text evidence="1">The sequence shown here is derived from an EMBL/GenBank/DDBJ whole genome shotgun (WGS) entry which is preliminary data.</text>
</comment>
<accession>A0ABT1RIB0</accession>
<evidence type="ECO:0000313" key="2">
    <source>
        <dbReference type="Proteomes" id="UP000996601"/>
    </source>
</evidence>
<sequence length="152" mass="16834">MEWAQEKVKRGSYKSAAVVGAVIDLGNCLDLTVRENLDLLADAYRSFEAARAKAKLTLPENKDIRGAKVGDKLLRYLDCAVIKHLHENIEDEVRYAQATGAAPAILPFDTVRGLFVEGDNVYPGGGFYQKTHTQIAVRSETSIIGVFRPRNR</sequence>
<gene>
    <name evidence="1" type="ORF">GB927_033155</name>
</gene>
<keyword evidence="2" id="KW-1185">Reference proteome</keyword>
<name>A0ABT1RIB0_9HYPH</name>
<evidence type="ECO:0000313" key="1">
    <source>
        <dbReference type="EMBL" id="MCQ4634915.1"/>
    </source>
</evidence>
<organism evidence="1 2">
    <name type="scientific">Shinella lacus</name>
    <dbReference type="NCBI Taxonomy" id="2654216"/>
    <lineage>
        <taxon>Bacteria</taxon>
        <taxon>Pseudomonadati</taxon>
        <taxon>Pseudomonadota</taxon>
        <taxon>Alphaproteobacteria</taxon>
        <taxon>Hyphomicrobiales</taxon>
        <taxon>Rhizobiaceae</taxon>
        <taxon>Shinella</taxon>
    </lineage>
</organism>
<dbReference type="Proteomes" id="UP000996601">
    <property type="component" value="Unassembled WGS sequence"/>
</dbReference>
<proteinExistence type="predicted"/>